<evidence type="ECO:0000313" key="1">
    <source>
        <dbReference type="EMBL" id="OCT66750.1"/>
    </source>
</evidence>
<dbReference type="AlphaFoldDB" id="A0A974C6F1"/>
<evidence type="ECO:0000313" key="2">
    <source>
        <dbReference type="Proteomes" id="UP000694892"/>
    </source>
</evidence>
<sequence length="139" mass="15392">MSVQSRMSRVPNPRVQHIVPRPVTRQQGGITGSTCSTTSPPSPHLLGTTCSFSSLTSTHPLPTLLQGWMPTPCPATHTYIYIYTGHTAPAEAHGKVTQTQQQQQYQWPSESDLHPHGHTDKIQSLVLARQGQAQYLQWN</sequence>
<protein>
    <submittedName>
        <fullName evidence="1">Uncharacterized protein</fullName>
    </submittedName>
</protein>
<dbReference type="Proteomes" id="UP000694892">
    <property type="component" value="Chromosome 8S"/>
</dbReference>
<organism evidence="1 2">
    <name type="scientific">Xenopus laevis</name>
    <name type="common">African clawed frog</name>
    <dbReference type="NCBI Taxonomy" id="8355"/>
    <lineage>
        <taxon>Eukaryota</taxon>
        <taxon>Metazoa</taxon>
        <taxon>Chordata</taxon>
        <taxon>Craniata</taxon>
        <taxon>Vertebrata</taxon>
        <taxon>Euteleostomi</taxon>
        <taxon>Amphibia</taxon>
        <taxon>Batrachia</taxon>
        <taxon>Anura</taxon>
        <taxon>Pipoidea</taxon>
        <taxon>Pipidae</taxon>
        <taxon>Xenopodinae</taxon>
        <taxon>Xenopus</taxon>
        <taxon>Xenopus</taxon>
    </lineage>
</organism>
<dbReference type="EMBL" id="CM004481">
    <property type="protein sequence ID" value="OCT66750.1"/>
    <property type="molecule type" value="Genomic_DNA"/>
</dbReference>
<reference evidence="2" key="1">
    <citation type="journal article" date="2016" name="Nature">
        <title>Genome evolution in the allotetraploid frog Xenopus laevis.</title>
        <authorList>
            <person name="Session A.M."/>
            <person name="Uno Y."/>
            <person name="Kwon T."/>
            <person name="Chapman J.A."/>
            <person name="Toyoda A."/>
            <person name="Takahashi S."/>
            <person name="Fukui A."/>
            <person name="Hikosaka A."/>
            <person name="Suzuki A."/>
            <person name="Kondo M."/>
            <person name="van Heeringen S.J."/>
            <person name="Quigley I."/>
            <person name="Heinz S."/>
            <person name="Ogino H."/>
            <person name="Ochi H."/>
            <person name="Hellsten U."/>
            <person name="Lyons J.B."/>
            <person name="Simakov O."/>
            <person name="Putnam N."/>
            <person name="Stites J."/>
            <person name="Kuroki Y."/>
            <person name="Tanaka T."/>
            <person name="Michiue T."/>
            <person name="Watanabe M."/>
            <person name="Bogdanovic O."/>
            <person name="Lister R."/>
            <person name="Georgiou G."/>
            <person name="Paranjpe S.S."/>
            <person name="van Kruijsbergen I."/>
            <person name="Shu S."/>
            <person name="Carlson J."/>
            <person name="Kinoshita T."/>
            <person name="Ohta Y."/>
            <person name="Mawaribuchi S."/>
            <person name="Jenkins J."/>
            <person name="Grimwood J."/>
            <person name="Schmutz J."/>
            <person name="Mitros T."/>
            <person name="Mozaffari S.V."/>
            <person name="Suzuki Y."/>
            <person name="Haramoto Y."/>
            <person name="Yamamoto T.S."/>
            <person name="Takagi C."/>
            <person name="Heald R."/>
            <person name="Miller K."/>
            <person name="Haudenschild C."/>
            <person name="Kitzman J."/>
            <person name="Nakayama T."/>
            <person name="Izutsu Y."/>
            <person name="Robert J."/>
            <person name="Fortriede J."/>
            <person name="Burns K."/>
            <person name="Lotay V."/>
            <person name="Karimi K."/>
            <person name="Yasuoka Y."/>
            <person name="Dichmann D.S."/>
            <person name="Flajnik M.F."/>
            <person name="Houston D.W."/>
            <person name="Shendure J."/>
            <person name="DuPasquier L."/>
            <person name="Vize P.D."/>
            <person name="Zorn A.M."/>
            <person name="Ito M."/>
            <person name="Marcotte E.M."/>
            <person name="Wallingford J.B."/>
            <person name="Ito Y."/>
            <person name="Asashima M."/>
            <person name="Ueno N."/>
            <person name="Matsuda Y."/>
            <person name="Veenstra G.J."/>
            <person name="Fujiyama A."/>
            <person name="Harland R.M."/>
            <person name="Taira M."/>
            <person name="Rokhsar D.S."/>
        </authorList>
    </citation>
    <scope>NUCLEOTIDE SEQUENCE [LARGE SCALE GENOMIC DNA]</scope>
    <source>
        <strain evidence="2">J</strain>
    </source>
</reference>
<proteinExistence type="predicted"/>
<accession>A0A974C6F1</accession>
<gene>
    <name evidence="1" type="ORF">XELAEV_18043001mg</name>
</gene>
<name>A0A974C6F1_XENLA</name>